<keyword evidence="4" id="KW-1185">Reference proteome</keyword>
<accession>A0ABR3D7Z9</accession>
<sequence length="650" mass="71655">MFRGGSTKPDQGAEGSRKPQSPQAQRAYNQMRDVEEEFKRPGHFREALQQRERGRQNGISYSPYLEIPSPHIRRHRSRTGSIGSTGLASTQGSDGGVEDSGRKRRGHRTKPLEEPQRLRTAFIRTYVGACGECRTRKVKCTHFDDTELEANYQASKQTRRSVAPILPSRQFPISSLGPYSPVQCPNELFGVGSHTSGCPNQPIVNHHEHLPDDIVLESPSTLVNTFRERLFLSREDAQTSVNLANSPTYIPAYAAPLVFDDLYTPFLNSHPVSPMLSLSASSVGDVDKPLGLLVSDSITNDLIWECKRGAVDPWAVAPIDTESYPCHARFPNHNSFLDHYRTQHEPFVNEKIVRRCTCCGYFEGPFVPSCTKCQKEVCFYCDASGLLHTWYYGTMMSPAPSLMAGTSTITTGQGFGNGLLGPPSFVGSNYSGPNSHVSNSYGSNSYGIYGSSYAGSMSNQTFGTASIPRSDHASAHQAHRATPKLDLARAHHSKNSISPTKEDHPTIPLLDHHYYFPKKPFSFAKCRAFPTTVFLISKSAVMSLDLTNPKLNLCLALVHFLILLLLLPLGFSDMDTTTAPSSSSMIKRIAEGTLRYVGLMGWHGHIPFVPIVCIAVGVLGIWIVRSVSQFVQEVVAGERVTSLLPMYLIA</sequence>
<dbReference type="Proteomes" id="UP001451303">
    <property type="component" value="Unassembled WGS sequence"/>
</dbReference>
<keyword evidence="2" id="KW-0472">Membrane</keyword>
<keyword evidence="2" id="KW-1133">Transmembrane helix</keyword>
<feature type="compositionally biased region" description="Polar residues" evidence="1">
    <location>
        <begin position="79"/>
        <end position="92"/>
    </location>
</feature>
<evidence type="ECO:0000313" key="4">
    <source>
        <dbReference type="Proteomes" id="UP001451303"/>
    </source>
</evidence>
<comment type="caution">
    <text evidence="3">The sequence shown here is derived from an EMBL/GenBank/DDBJ whole genome shotgun (WGS) entry which is preliminary data.</text>
</comment>
<evidence type="ECO:0000256" key="2">
    <source>
        <dbReference type="SAM" id="Phobius"/>
    </source>
</evidence>
<feature type="transmembrane region" description="Helical" evidence="2">
    <location>
        <begin position="604"/>
        <end position="624"/>
    </location>
</feature>
<organism evidence="3 4">
    <name type="scientific">Neurospora intermedia</name>
    <dbReference type="NCBI Taxonomy" id="5142"/>
    <lineage>
        <taxon>Eukaryota</taxon>
        <taxon>Fungi</taxon>
        <taxon>Dikarya</taxon>
        <taxon>Ascomycota</taxon>
        <taxon>Pezizomycotina</taxon>
        <taxon>Sordariomycetes</taxon>
        <taxon>Sordariomycetidae</taxon>
        <taxon>Sordariales</taxon>
        <taxon>Sordariaceae</taxon>
        <taxon>Neurospora</taxon>
    </lineage>
</organism>
<dbReference type="EMBL" id="JAVLET010000006">
    <property type="protein sequence ID" value="KAL0468805.1"/>
    <property type="molecule type" value="Genomic_DNA"/>
</dbReference>
<evidence type="ECO:0008006" key="5">
    <source>
        <dbReference type="Google" id="ProtNLM"/>
    </source>
</evidence>
<keyword evidence="2" id="KW-0812">Transmembrane</keyword>
<proteinExistence type="predicted"/>
<gene>
    <name evidence="3" type="ORF">QR685DRAFT_315856</name>
</gene>
<name>A0ABR3D7Z9_NEUIN</name>
<feature type="compositionally biased region" description="Polar residues" evidence="1">
    <location>
        <begin position="18"/>
        <end position="28"/>
    </location>
</feature>
<protein>
    <recommendedName>
        <fullName evidence="5">C2H2-type domain-containing protein</fullName>
    </recommendedName>
</protein>
<feature type="compositionally biased region" description="Basic and acidic residues" evidence="1">
    <location>
        <begin position="37"/>
        <end position="55"/>
    </location>
</feature>
<feature type="region of interest" description="Disordered" evidence="1">
    <location>
        <begin position="465"/>
        <end position="502"/>
    </location>
</feature>
<reference evidence="3 4" key="1">
    <citation type="submission" date="2023-09" db="EMBL/GenBank/DDBJ databases">
        <title>Multi-omics analysis of a traditional fermented food reveals byproduct-associated fungal strains for waste-to-food upcycling.</title>
        <authorList>
            <consortium name="Lawrence Berkeley National Laboratory"/>
            <person name="Rekdal V.M."/>
            <person name="Villalobos-Escobedo J.M."/>
            <person name="Rodriguez-Valeron N."/>
            <person name="Garcia M.O."/>
            <person name="Vasquez D.P."/>
            <person name="Damayanti I."/>
            <person name="Sorensen P.M."/>
            <person name="Baidoo E.E."/>
            <person name="De Carvalho A.C."/>
            <person name="Riley R."/>
            <person name="Lipzen A."/>
            <person name="He G."/>
            <person name="Yan M."/>
            <person name="Haridas S."/>
            <person name="Daum C."/>
            <person name="Yoshinaga Y."/>
            <person name="Ng V."/>
            <person name="Grigoriev I.V."/>
            <person name="Munk R."/>
            <person name="Nuraida L."/>
            <person name="Wijaya C.H."/>
            <person name="Morales P.-C."/>
            <person name="Keasling J.D."/>
        </authorList>
    </citation>
    <scope>NUCLEOTIDE SEQUENCE [LARGE SCALE GENOMIC DNA]</scope>
    <source>
        <strain evidence="3 4">FGSC 2613</strain>
    </source>
</reference>
<evidence type="ECO:0000313" key="3">
    <source>
        <dbReference type="EMBL" id="KAL0468805.1"/>
    </source>
</evidence>
<evidence type="ECO:0000256" key="1">
    <source>
        <dbReference type="SAM" id="MobiDB-lite"/>
    </source>
</evidence>
<feature type="region of interest" description="Disordered" evidence="1">
    <location>
        <begin position="1"/>
        <end position="117"/>
    </location>
</feature>